<gene>
    <name evidence="2" type="ORF">C8N25_1102</name>
</gene>
<sequence length="538" mass="60421">MIQFEPLISSVWAWLFAAAIVVILGFQLFWIQKSNLKVTRKAIRIVLNALLSLVFIGYVFQPVWKSTKPEQAILLYSSSSEKSKVRFWKDSLNVIKARDITKYKGEGNPVYLLGSDFSRVELLKIGNKNIQWISEPEPGSISFLEWKGILRHSEKQVLKGRIGTQDSLRISLSQQGEIIAETELLPDSGAFELEFPASVIGRNELDLMVNDSLYGSVNFFVTTPKPIRYSLQFAFPDPEIRFLSQYLLTSGETVSEQIDISKNASILSGSSESDSLQFLIIDPAQLSKKSIQDALEEGASVLVINLNEVGNDISVINETLGTSFKTKRTTSEDRREIEVDLQGEPYEFESVVAQKLLFENALAVQQVGYAKVGVSLLGKTFPIRLAGDSLRYQTIWQKILGAMLPQESAAAHLNQPIFSGMKVEFQVNQQEFREDFVSIESDSVFLQQSLVNPFSKTGSFVSLHSGWVSIGDSLEIYTYSANDWPSLKAAKLRADFLTEHSGKVSLSQVFATERKVSDWIWMGLFLVMLTMIWMEPKT</sequence>
<organism evidence="2 3">
    <name type="scientific">Algoriphagus antarcticus</name>
    <dbReference type="NCBI Taxonomy" id="238540"/>
    <lineage>
        <taxon>Bacteria</taxon>
        <taxon>Pseudomonadati</taxon>
        <taxon>Bacteroidota</taxon>
        <taxon>Cytophagia</taxon>
        <taxon>Cytophagales</taxon>
        <taxon>Cyclobacteriaceae</taxon>
        <taxon>Algoriphagus</taxon>
    </lineage>
</organism>
<keyword evidence="1" id="KW-0812">Transmembrane</keyword>
<dbReference type="OrthoDB" id="980086at2"/>
<proteinExistence type="predicted"/>
<dbReference type="AlphaFoldDB" id="A0A3E0DUC1"/>
<keyword evidence="1" id="KW-1133">Transmembrane helix</keyword>
<comment type="caution">
    <text evidence="2">The sequence shown here is derived from an EMBL/GenBank/DDBJ whole genome shotgun (WGS) entry which is preliminary data.</text>
</comment>
<evidence type="ECO:0000256" key="1">
    <source>
        <dbReference type="SAM" id="Phobius"/>
    </source>
</evidence>
<evidence type="ECO:0008006" key="4">
    <source>
        <dbReference type="Google" id="ProtNLM"/>
    </source>
</evidence>
<feature type="transmembrane region" description="Helical" evidence="1">
    <location>
        <begin position="42"/>
        <end position="60"/>
    </location>
</feature>
<protein>
    <recommendedName>
        <fullName evidence="4">Aerotolerance regulator N-terminal domain-containing protein</fullName>
    </recommendedName>
</protein>
<evidence type="ECO:0000313" key="2">
    <source>
        <dbReference type="EMBL" id="REG88224.1"/>
    </source>
</evidence>
<name>A0A3E0DUC1_9BACT</name>
<feature type="transmembrane region" description="Helical" evidence="1">
    <location>
        <begin position="12"/>
        <end position="30"/>
    </location>
</feature>
<dbReference type="RefSeq" id="WP_086542363.1">
    <property type="nucleotide sequence ID" value="NZ_MSSW01000045.1"/>
</dbReference>
<dbReference type="EMBL" id="QUNF01000010">
    <property type="protein sequence ID" value="REG88224.1"/>
    <property type="molecule type" value="Genomic_DNA"/>
</dbReference>
<keyword evidence="3" id="KW-1185">Reference proteome</keyword>
<evidence type="ECO:0000313" key="3">
    <source>
        <dbReference type="Proteomes" id="UP000256405"/>
    </source>
</evidence>
<reference evidence="2 3" key="1">
    <citation type="submission" date="2018-08" db="EMBL/GenBank/DDBJ databases">
        <title>Genomic Encyclopedia of Archaeal and Bacterial Type Strains, Phase II (KMG-II): from individual species to whole genera.</title>
        <authorList>
            <person name="Goeker M."/>
        </authorList>
    </citation>
    <scope>NUCLEOTIDE SEQUENCE [LARGE SCALE GENOMIC DNA]</scope>
    <source>
        <strain evidence="2 3">DSM 15986</strain>
    </source>
</reference>
<keyword evidence="1" id="KW-0472">Membrane</keyword>
<accession>A0A3E0DUC1</accession>
<dbReference type="Proteomes" id="UP000256405">
    <property type="component" value="Unassembled WGS sequence"/>
</dbReference>